<gene>
    <name evidence="5" type="ORF">EAS64_14030</name>
</gene>
<dbReference type="InterPro" id="IPR029062">
    <property type="entry name" value="Class_I_gatase-like"/>
</dbReference>
<proteinExistence type="predicted"/>
<dbReference type="Pfam" id="PF12833">
    <property type="entry name" value="HTH_18"/>
    <property type="match status" value="1"/>
</dbReference>
<dbReference type="GO" id="GO:0043565">
    <property type="term" value="F:sequence-specific DNA binding"/>
    <property type="evidence" value="ECO:0007669"/>
    <property type="project" value="InterPro"/>
</dbReference>
<comment type="caution">
    <text evidence="5">The sequence shown here is derived from an EMBL/GenBank/DDBJ whole genome shotgun (WGS) entry which is preliminary data.</text>
</comment>
<evidence type="ECO:0000256" key="3">
    <source>
        <dbReference type="ARBA" id="ARBA00023163"/>
    </source>
</evidence>
<dbReference type="Pfam" id="PF01965">
    <property type="entry name" value="DJ-1_PfpI"/>
    <property type="match status" value="1"/>
</dbReference>
<evidence type="ECO:0000259" key="4">
    <source>
        <dbReference type="PROSITE" id="PS01124"/>
    </source>
</evidence>
<keyword evidence="6" id="KW-1185">Reference proteome</keyword>
<dbReference type="CDD" id="cd03137">
    <property type="entry name" value="GATase1_AraC_1"/>
    <property type="match status" value="1"/>
</dbReference>
<dbReference type="SUPFAM" id="SSF52317">
    <property type="entry name" value="Class I glutamine amidotransferase-like"/>
    <property type="match status" value="1"/>
</dbReference>
<evidence type="ECO:0000313" key="5">
    <source>
        <dbReference type="EMBL" id="TVZ05623.1"/>
    </source>
</evidence>
<dbReference type="SMART" id="SM00342">
    <property type="entry name" value="HTH_ARAC"/>
    <property type="match status" value="1"/>
</dbReference>
<keyword evidence="1" id="KW-0805">Transcription regulation</keyword>
<keyword evidence="2" id="KW-0238">DNA-binding</keyword>
<dbReference type="InterPro" id="IPR009057">
    <property type="entry name" value="Homeodomain-like_sf"/>
</dbReference>
<sequence length="318" mass="34455">MLSSVAVFAYEGVSTFGLGVTAEVFGCDRKGEGLPRYDYSVAAAQPGVIRTDVGMPILVECGLDRLSSADLAVVVCWDAIDTRPSEPVLDALRAVVDRGGRVLSQCTGAFVLAAAGLLDGRRATTHWKYAAELARRYPRVQVEPGVLYVDAGPVITSAGTAAGIDACLHVIRLEHGAAVANEIARHMVVAPHRDGGQAQFVPVLVDDATDGPDLAALRDWALGHLREPLAVADFARRVHMSPRTFARWFAARAGTTPHQWLTSQRLVLAQELLERTDHGIEQIAADCGLTPMMLRRHFTRRWGITPQAYRNRFSQLAG</sequence>
<dbReference type="EMBL" id="RPFW01000002">
    <property type="protein sequence ID" value="TVZ05623.1"/>
    <property type="molecule type" value="Genomic_DNA"/>
</dbReference>
<dbReference type="Proteomes" id="UP000460272">
    <property type="component" value="Unassembled WGS sequence"/>
</dbReference>
<evidence type="ECO:0000256" key="1">
    <source>
        <dbReference type="ARBA" id="ARBA00023015"/>
    </source>
</evidence>
<dbReference type="GO" id="GO:0003700">
    <property type="term" value="F:DNA-binding transcription factor activity"/>
    <property type="evidence" value="ECO:0007669"/>
    <property type="project" value="InterPro"/>
</dbReference>
<organism evidence="5 6">
    <name type="scientific">Trebonia kvetii</name>
    <dbReference type="NCBI Taxonomy" id="2480626"/>
    <lineage>
        <taxon>Bacteria</taxon>
        <taxon>Bacillati</taxon>
        <taxon>Actinomycetota</taxon>
        <taxon>Actinomycetes</taxon>
        <taxon>Streptosporangiales</taxon>
        <taxon>Treboniaceae</taxon>
        <taxon>Trebonia</taxon>
    </lineage>
</organism>
<dbReference type="InterPro" id="IPR052158">
    <property type="entry name" value="INH-QAR"/>
</dbReference>
<dbReference type="SUPFAM" id="SSF46689">
    <property type="entry name" value="Homeodomain-like"/>
    <property type="match status" value="2"/>
</dbReference>
<dbReference type="Gene3D" id="1.10.10.60">
    <property type="entry name" value="Homeodomain-like"/>
    <property type="match status" value="1"/>
</dbReference>
<dbReference type="InterPro" id="IPR002818">
    <property type="entry name" value="DJ-1/PfpI"/>
</dbReference>
<evidence type="ECO:0000313" key="6">
    <source>
        <dbReference type="Proteomes" id="UP000460272"/>
    </source>
</evidence>
<dbReference type="PANTHER" id="PTHR43130">
    <property type="entry name" value="ARAC-FAMILY TRANSCRIPTIONAL REGULATOR"/>
    <property type="match status" value="1"/>
</dbReference>
<dbReference type="AlphaFoldDB" id="A0A6P2C7W9"/>
<dbReference type="Gene3D" id="3.40.50.880">
    <property type="match status" value="1"/>
</dbReference>
<protein>
    <submittedName>
        <fullName evidence="5">Helix-turn-helix domain-containing protein</fullName>
    </submittedName>
</protein>
<reference evidence="5 6" key="1">
    <citation type="submission" date="2018-11" db="EMBL/GenBank/DDBJ databases">
        <title>Trebonia kvetii gen.nov., sp.nov., a novel acidophilic actinobacterium, and proposal of the new actinobacterial family Treboniaceae fam. nov.</title>
        <authorList>
            <person name="Rapoport D."/>
            <person name="Sagova-Mareckova M."/>
            <person name="Sedlacek I."/>
            <person name="Provaznik J."/>
            <person name="Kralova S."/>
            <person name="Pavlinic D."/>
            <person name="Benes V."/>
            <person name="Kopecky J."/>
        </authorList>
    </citation>
    <scope>NUCLEOTIDE SEQUENCE [LARGE SCALE GENOMIC DNA]</scope>
    <source>
        <strain evidence="5 6">15Tr583</strain>
    </source>
</reference>
<dbReference type="PROSITE" id="PS01124">
    <property type="entry name" value="HTH_ARAC_FAMILY_2"/>
    <property type="match status" value="1"/>
</dbReference>
<dbReference type="PANTHER" id="PTHR43130:SF3">
    <property type="entry name" value="HTH-TYPE TRANSCRIPTIONAL REGULATOR RV1931C"/>
    <property type="match status" value="1"/>
</dbReference>
<name>A0A6P2C7W9_9ACTN</name>
<keyword evidence="3" id="KW-0804">Transcription</keyword>
<dbReference type="InterPro" id="IPR018062">
    <property type="entry name" value="HTH_AraC-typ_CS"/>
</dbReference>
<accession>A0A6P2C7W9</accession>
<dbReference type="InterPro" id="IPR018060">
    <property type="entry name" value="HTH_AraC"/>
</dbReference>
<dbReference type="PROSITE" id="PS00041">
    <property type="entry name" value="HTH_ARAC_FAMILY_1"/>
    <property type="match status" value="1"/>
</dbReference>
<evidence type="ECO:0000256" key="2">
    <source>
        <dbReference type="ARBA" id="ARBA00023125"/>
    </source>
</evidence>
<feature type="domain" description="HTH araC/xylS-type" evidence="4">
    <location>
        <begin position="215"/>
        <end position="312"/>
    </location>
</feature>
<dbReference type="OrthoDB" id="3992151at2"/>